<comment type="catalytic activity">
    <reaction evidence="8">
        <text>L-lysyl-[histone] + acetyl-CoA = N(6)-acetyl-L-lysyl-[histone] + CoA + H(+)</text>
        <dbReference type="Rhea" id="RHEA:21992"/>
        <dbReference type="Rhea" id="RHEA-COMP:9845"/>
        <dbReference type="Rhea" id="RHEA-COMP:11338"/>
        <dbReference type="ChEBI" id="CHEBI:15378"/>
        <dbReference type="ChEBI" id="CHEBI:29969"/>
        <dbReference type="ChEBI" id="CHEBI:57287"/>
        <dbReference type="ChEBI" id="CHEBI:57288"/>
        <dbReference type="ChEBI" id="CHEBI:61930"/>
        <dbReference type="EC" id="2.3.1.48"/>
    </reaction>
    <physiologicalReaction direction="left-to-right" evidence="8">
        <dbReference type="Rhea" id="RHEA:21993"/>
    </physiologicalReaction>
</comment>
<sequence length="335" mass="38993">MDEWVGEDRFISNSQLEALKSEGKFPANLSLPEEEPRRRRGRPSLPHDPAYEQLEREHEEATKVKNIQKIILGRYGIDCWYFSPYPDEYSENIDLLFICEKCLKYMKSEATYQSHYHRCEYTGPPGKLIYLKEGLAIFELEGEVAKLYCQNLCLLAKLFLDHKTLYYDVSPFFFYVLCEVDESGVHPVGYFSKEKASPDDYNLACIMILPPYQKRGYGRFLIQLSYEITRREGKTGSPEKPLSDLGRLSYSSFWAFELLTRLRAGSRTIPSLKEISFLTGFKEEDINETLTELGLMRQYRGQKVLNMAPKVLEGLLKPFENKKFTLLDPECLNWP</sequence>
<evidence type="ECO:0000256" key="2">
    <source>
        <dbReference type="ARBA" id="ARBA00013184"/>
    </source>
</evidence>
<organism evidence="12 13">
    <name type="scientific">Paramicrosporidium saccamoebae</name>
    <dbReference type="NCBI Taxonomy" id="1246581"/>
    <lineage>
        <taxon>Eukaryota</taxon>
        <taxon>Fungi</taxon>
        <taxon>Fungi incertae sedis</taxon>
        <taxon>Cryptomycota</taxon>
        <taxon>Cryptomycota incertae sedis</taxon>
        <taxon>Paramicrosporidium</taxon>
    </lineage>
</organism>
<evidence type="ECO:0000313" key="12">
    <source>
        <dbReference type="EMBL" id="PJF17032.1"/>
    </source>
</evidence>
<dbReference type="Pfam" id="PF01853">
    <property type="entry name" value="MOZ_SAS"/>
    <property type="match status" value="1"/>
</dbReference>
<gene>
    <name evidence="12" type="ORF">PSACC_03150</name>
</gene>
<dbReference type="InterPro" id="IPR050603">
    <property type="entry name" value="MYST_HAT"/>
</dbReference>
<dbReference type="InterPro" id="IPR036388">
    <property type="entry name" value="WH-like_DNA-bd_sf"/>
</dbReference>
<dbReference type="Gene3D" id="3.40.630.30">
    <property type="match status" value="1"/>
</dbReference>
<dbReference type="SUPFAM" id="SSF55729">
    <property type="entry name" value="Acyl-CoA N-acyltransferases (Nat)"/>
    <property type="match status" value="1"/>
</dbReference>
<dbReference type="EC" id="2.3.1.48" evidence="2"/>
<dbReference type="AlphaFoldDB" id="A0A2H9TGX4"/>
<evidence type="ECO:0000313" key="13">
    <source>
        <dbReference type="Proteomes" id="UP000240830"/>
    </source>
</evidence>
<evidence type="ECO:0000259" key="11">
    <source>
        <dbReference type="PROSITE" id="PS51726"/>
    </source>
</evidence>
<feature type="domain" description="MYST-type HAT" evidence="11">
    <location>
        <begin position="62"/>
        <end position="335"/>
    </location>
</feature>
<dbReference type="Gene3D" id="3.30.60.60">
    <property type="entry name" value="N-acetyl transferase-like"/>
    <property type="match status" value="1"/>
</dbReference>
<dbReference type="STRING" id="1246581.A0A2H9TGX4"/>
<dbReference type="InterPro" id="IPR002717">
    <property type="entry name" value="HAT_MYST-type"/>
</dbReference>
<evidence type="ECO:0000256" key="9">
    <source>
        <dbReference type="PIRSR" id="PIRSR602717-51"/>
    </source>
</evidence>
<keyword evidence="13" id="KW-1185">Reference proteome</keyword>
<comment type="catalytic activity">
    <reaction evidence="5">
        <text>2-hydroxyisobutanoyl-CoA + L-lysyl-[protein] = N(6)-(2-hydroxyisobutanoyl)-L-lysyl-[protein] + CoA + H(+)</text>
        <dbReference type="Rhea" id="RHEA:24180"/>
        <dbReference type="Rhea" id="RHEA-COMP:9752"/>
        <dbReference type="Rhea" id="RHEA-COMP:15921"/>
        <dbReference type="ChEBI" id="CHEBI:15378"/>
        <dbReference type="ChEBI" id="CHEBI:29969"/>
        <dbReference type="ChEBI" id="CHEBI:57287"/>
        <dbReference type="ChEBI" id="CHEBI:131780"/>
        <dbReference type="ChEBI" id="CHEBI:144968"/>
    </reaction>
    <physiologicalReaction direction="left-to-right" evidence="5">
        <dbReference type="Rhea" id="RHEA:24181"/>
    </physiologicalReaction>
</comment>
<evidence type="ECO:0000256" key="5">
    <source>
        <dbReference type="ARBA" id="ARBA00047557"/>
    </source>
</evidence>
<dbReference type="GO" id="GO:0006355">
    <property type="term" value="P:regulation of DNA-templated transcription"/>
    <property type="evidence" value="ECO:0007669"/>
    <property type="project" value="InterPro"/>
</dbReference>
<dbReference type="PROSITE" id="PS51726">
    <property type="entry name" value="MYST_HAT"/>
    <property type="match status" value="1"/>
</dbReference>
<dbReference type="FunFam" id="3.40.630.30:FF:000002">
    <property type="entry name" value="Histone acetyltransferase"/>
    <property type="match status" value="1"/>
</dbReference>
<comment type="catalytic activity">
    <reaction evidence="7">
        <text>L-lysyl-[protein] + acetyl-CoA = N(6)-acetyl-L-lysyl-[protein] + CoA + H(+)</text>
        <dbReference type="Rhea" id="RHEA:45948"/>
        <dbReference type="Rhea" id="RHEA-COMP:9752"/>
        <dbReference type="Rhea" id="RHEA-COMP:10731"/>
        <dbReference type="ChEBI" id="CHEBI:15378"/>
        <dbReference type="ChEBI" id="CHEBI:29969"/>
        <dbReference type="ChEBI" id="CHEBI:57287"/>
        <dbReference type="ChEBI" id="CHEBI:57288"/>
        <dbReference type="ChEBI" id="CHEBI:61930"/>
    </reaction>
    <physiologicalReaction direction="left-to-right" evidence="7">
        <dbReference type="Rhea" id="RHEA:45949"/>
    </physiologicalReaction>
</comment>
<dbReference type="PANTHER" id="PTHR10615">
    <property type="entry name" value="HISTONE ACETYLTRANSFERASE"/>
    <property type="match status" value="1"/>
</dbReference>
<proteinExistence type="inferred from homology"/>
<dbReference type="EMBL" id="MTSL01000192">
    <property type="protein sequence ID" value="PJF17032.1"/>
    <property type="molecule type" value="Genomic_DNA"/>
</dbReference>
<evidence type="ECO:0000256" key="6">
    <source>
        <dbReference type="ARBA" id="ARBA00047752"/>
    </source>
</evidence>
<dbReference type="GO" id="GO:0004402">
    <property type="term" value="F:histone acetyltransferase activity"/>
    <property type="evidence" value="ECO:0007669"/>
    <property type="project" value="InterPro"/>
</dbReference>
<comment type="similarity">
    <text evidence="1">Belongs to the MYST (SAS/MOZ) family.</text>
</comment>
<dbReference type="Pfam" id="PF17772">
    <property type="entry name" value="zf-MYST"/>
    <property type="match status" value="1"/>
</dbReference>
<feature type="region of interest" description="Disordered" evidence="10">
    <location>
        <begin position="22"/>
        <end position="49"/>
    </location>
</feature>
<reference evidence="12 13" key="1">
    <citation type="submission" date="2016-10" db="EMBL/GenBank/DDBJ databases">
        <title>The genome of Paramicrosporidium saccamoebae is the missing link in understanding Cryptomycota and Microsporidia evolution.</title>
        <authorList>
            <person name="Quandt C.A."/>
            <person name="Beaudet D."/>
            <person name="Corsaro D."/>
            <person name="Michel R."/>
            <person name="Corradi N."/>
            <person name="James T."/>
        </authorList>
    </citation>
    <scope>NUCLEOTIDE SEQUENCE [LARGE SCALE GENOMIC DNA]</scope>
    <source>
        <strain evidence="12 13">KSL3</strain>
    </source>
</reference>
<evidence type="ECO:0000256" key="3">
    <source>
        <dbReference type="ARBA" id="ARBA00022679"/>
    </source>
</evidence>
<evidence type="ECO:0000256" key="4">
    <source>
        <dbReference type="ARBA" id="ARBA00022990"/>
    </source>
</evidence>
<dbReference type="Gene3D" id="1.10.10.10">
    <property type="entry name" value="Winged helix-like DNA-binding domain superfamily/Winged helix DNA-binding domain"/>
    <property type="match status" value="1"/>
</dbReference>
<comment type="caution">
    <text evidence="12">The sequence shown here is derived from an EMBL/GenBank/DDBJ whole genome shotgun (WGS) entry which is preliminary data.</text>
</comment>
<evidence type="ECO:0000256" key="8">
    <source>
        <dbReference type="ARBA" id="ARBA00048940"/>
    </source>
</evidence>
<dbReference type="InterPro" id="IPR040706">
    <property type="entry name" value="Zf-MYST"/>
</dbReference>
<dbReference type="CDD" id="cd04301">
    <property type="entry name" value="NAT_SF"/>
    <property type="match status" value="1"/>
</dbReference>
<evidence type="ECO:0000256" key="10">
    <source>
        <dbReference type="SAM" id="MobiDB-lite"/>
    </source>
</evidence>
<keyword evidence="3 12" id="KW-0808">Transferase</keyword>
<dbReference type="OrthoDB" id="787137at2759"/>
<dbReference type="Proteomes" id="UP000240830">
    <property type="component" value="Unassembled WGS sequence"/>
</dbReference>
<protein>
    <recommendedName>
        <fullName evidence="2">histone acetyltransferase</fullName>
        <ecNumber evidence="2">2.3.1.48</ecNumber>
    </recommendedName>
</protein>
<keyword evidence="4" id="KW-0007">Acetylation</keyword>
<dbReference type="GO" id="GO:0106226">
    <property type="term" value="F:peptide 2-hydroxyisobutyryltransferase activity"/>
    <property type="evidence" value="ECO:0007669"/>
    <property type="project" value="RHEA"/>
</dbReference>
<dbReference type="GO" id="GO:0140064">
    <property type="term" value="F:peptide crotonyltransferase activity"/>
    <property type="evidence" value="ECO:0007669"/>
    <property type="project" value="RHEA"/>
</dbReference>
<comment type="catalytic activity">
    <reaction evidence="6">
        <text>(2E)-butenoyl-CoA + L-lysyl-[protein] = N(6)-(2E)-butenoyl-L-lysyl-[protein] + CoA + H(+)</text>
        <dbReference type="Rhea" id="RHEA:53908"/>
        <dbReference type="Rhea" id="RHEA-COMP:9752"/>
        <dbReference type="Rhea" id="RHEA-COMP:13707"/>
        <dbReference type="ChEBI" id="CHEBI:15378"/>
        <dbReference type="ChEBI" id="CHEBI:29969"/>
        <dbReference type="ChEBI" id="CHEBI:57287"/>
        <dbReference type="ChEBI" id="CHEBI:57332"/>
        <dbReference type="ChEBI" id="CHEBI:137954"/>
    </reaction>
    <physiologicalReaction direction="left-to-right" evidence="6">
        <dbReference type="Rhea" id="RHEA:53909"/>
    </physiologicalReaction>
</comment>
<dbReference type="FunFam" id="3.30.60.60:FF:000001">
    <property type="entry name" value="Histone acetyltransferase"/>
    <property type="match status" value="1"/>
</dbReference>
<accession>A0A2H9TGX4</accession>
<dbReference type="InterPro" id="IPR016181">
    <property type="entry name" value="Acyl_CoA_acyltransferase"/>
</dbReference>
<evidence type="ECO:0000256" key="7">
    <source>
        <dbReference type="ARBA" id="ARBA00047787"/>
    </source>
</evidence>
<name>A0A2H9TGX4_9FUNG</name>
<feature type="active site" description="Proton donor/acceptor" evidence="9">
    <location>
        <position position="239"/>
    </location>
</feature>
<evidence type="ECO:0000256" key="1">
    <source>
        <dbReference type="ARBA" id="ARBA00010107"/>
    </source>
</evidence>